<sequence>SGSRNCFSLGIDIHQFPSNIVSNTSEDVQLFCSHNQSSYRVVLWYQKTPGDQALNLIGYGYGQISNDSVEEKFRKHFRLGGDLAAAKKNLSLSIAGLKAEHTATVVSSPPPFSCSQIVADMFVTVFYLSLLTHSGRFLKNVQAARIAQIQTFILPTSLFTLVCL</sequence>
<evidence type="ECO:0000313" key="2">
    <source>
        <dbReference type="Ensembl" id="ENSXCOP00000005225.1"/>
    </source>
</evidence>
<dbReference type="InterPro" id="IPR050413">
    <property type="entry name" value="TCR_beta_variable"/>
</dbReference>
<dbReference type="PANTHER" id="PTHR23268:SF102">
    <property type="entry name" value="IMMUNOGLOBULIN V-SET DOMAIN-CONTAINING PROTEIN"/>
    <property type="match status" value="1"/>
</dbReference>
<accession>A0A3B5L4B4</accession>
<dbReference type="GO" id="GO:0007166">
    <property type="term" value="P:cell surface receptor signaling pathway"/>
    <property type="evidence" value="ECO:0007669"/>
    <property type="project" value="TreeGrafter"/>
</dbReference>
<dbReference type="GeneTree" id="ENSGT00980000198722"/>
<name>A0A3B5L4B4_9TELE</name>
<evidence type="ECO:0000313" key="3">
    <source>
        <dbReference type="Proteomes" id="UP000261380"/>
    </source>
</evidence>
<dbReference type="Ensembl" id="ENSXCOT00000005287.1">
    <property type="protein sequence ID" value="ENSXCOP00000005225.1"/>
    <property type="gene ID" value="ENSXCOG00000004090.1"/>
</dbReference>
<keyword evidence="3" id="KW-1185">Reference proteome</keyword>
<proteinExistence type="predicted"/>
<dbReference type="Gene3D" id="2.60.40.10">
    <property type="entry name" value="Immunoglobulins"/>
    <property type="match status" value="1"/>
</dbReference>
<dbReference type="STRING" id="32473.ENSXCOP00000005225"/>
<dbReference type="InterPro" id="IPR036179">
    <property type="entry name" value="Ig-like_dom_sf"/>
</dbReference>
<dbReference type="PANTHER" id="PTHR23268">
    <property type="entry name" value="T-CELL RECEPTOR BETA CHAIN"/>
    <property type="match status" value="1"/>
</dbReference>
<dbReference type="AlphaFoldDB" id="A0A3B5L4B4"/>
<dbReference type="GO" id="GO:0002376">
    <property type="term" value="P:immune system process"/>
    <property type="evidence" value="ECO:0007669"/>
    <property type="project" value="UniProtKB-KW"/>
</dbReference>
<protein>
    <recommendedName>
        <fullName evidence="4">Immunoglobulin V-set domain-containing protein</fullName>
    </recommendedName>
</protein>
<dbReference type="SUPFAM" id="SSF48726">
    <property type="entry name" value="Immunoglobulin"/>
    <property type="match status" value="1"/>
</dbReference>
<dbReference type="Proteomes" id="UP000261380">
    <property type="component" value="Unplaced"/>
</dbReference>
<evidence type="ECO:0000256" key="1">
    <source>
        <dbReference type="ARBA" id="ARBA00022859"/>
    </source>
</evidence>
<reference evidence="2" key="1">
    <citation type="submission" date="2025-08" db="UniProtKB">
        <authorList>
            <consortium name="Ensembl"/>
        </authorList>
    </citation>
    <scope>IDENTIFICATION</scope>
</reference>
<keyword evidence="1" id="KW-0391">Immunity</keyword>
<dbReference type="GO" id="GO:0005886">
    <property type="term" value="C:plasma membrane"/>
    <property type="evidence" value="ECO:0007669"/>
    <property type="project" value="TreeGrafter"/>
</dbReference>
<dbReference type="InterPro" id="IPR013783">
    <property type="entry name" value="Ig-like_fold"/>
</dbReference>
<evidence type="ECO:0008006" key="4">
    <source>
        <dbReference type="Google" id="ProtNLM"/>
    </source>
</evidence>
<organism evidence="2 3">
    <name type="scientific">Xiphophorus couchianus</name>
    <name type="common">Monterrey platyfish</name>
    <dbReference type="NCBI Taxonomy" id="32473"/>
    <lineage>
        <taxon>Eukaryota</taxon>
        <taxon>Metazoa</taxon>
        <taxon>Chordata</taxon>
        <taxon>Craniata</taxon>
        <taxon>Vertebrata</taxon>
        <taxon>Euteleostomi</taxon>
        <taxon>Actinopterygii</taxon>
        <taxon>Neopterygii</taxon>
        <taxon>Teleostei</taxon>
        <taxon>Neoteleostei</taxon>
        <taxon>Acanthomorphata</taxon>
        <taxon>Ovalentaria</taxon>
        <taxon>Atherinomorphae</taxon>
        <taxon>Cyprinodontiformes</taxon>
        <taxon>Poeciliidae</taxon>
        <taxon>Poeciliinae</taxon>
        <taxon>Xiphophorus</taxon>
    </lineage>
</organism>
<reference evidence="2" key="2">
    <citation type="submission" date="2025-09" db="UniProtKB">
        <authorList>
            <consortium name="Ensembl"/>
        </authorList>
    </citation>
    <scope>IDENTIFICATION</scope>
</reference>